<dbReference type="GeneID" id="63682850"/>
<protein>
    <submittedName>
        <fullName evidence="1">Uncharacterized protein</fullName>
    </submittedName>
</protein>
<dbReference type="HOGENOM" id="CLU_2346636_0_0_1"/>
<gene>
    <name evidence="1" type="ORF">DACRYDRAFT_103606</name>
</gene>
<dbReference type="RefSeq" id="XP_040633553.1">
    <property type="nucleotide sequence ID" value="XM_040767788.1"/>
</dbReference>
<organism evidence="1 2">
    <name type="scientific">Dacryopinax primogenitus (strain DJM 731)</name>
    <name type="common">Brown rot fungus</name>
    <dbReference type="NCBI Taxonomy" id="1858805"/>
    <lineage>
        <taxon>Eukaryota</taxon>
        <taxon>Fungi</taxon>
        <taxon>Dikarya</taxon>
        <taxon>Basidiomycota</taxon>
        <taxon>Agaricomycotina</taxon>
        <taxon>Dacrymycetes</taxon>
        <taxon>Dacrymycetales</taxon>
        <taxon>Dacrymycetaceae</taxon>
        <taxon>Dacryopinax</taxon>
    </lineage>
</organism>
<evidence type="ECO:0000313" key="1">
    <source>
        <dbReference type="EMBL" id="EJU06659.1"/>
    </source>
</evidence>
<dbReference type="OrthoDB" id="3366943at2759"/>
<sequence length="97" mass="10869">MPPARELQISTAACLKVVIRECAPRTGEWKERVLYGLLKAWVEVSGIFNKDQDTLTLLASLKEVWDELLVACPTIPQVEAAQLQTLDKRMFQALVTA</sequence>
<dbReference type="Proteomes" id="UP000030653">
    <property type="component" value="Unassembled WGS sequence"/>
</dbReference>
<evidence type="ECO:0000313" key="2">
    <source>
        <dbReference type="Proteomes" id="UP000030653"/>
    </source>
</evidence>
<keyword evidence="2" id="KW-1185">Reference proteome</keyword>
<name>M5GC98_DACPD</name>
<proteinExistence type="predicted"/>
<dbReference type="AlphaFoldDB" id="M5GC98"/>
<dbReference type="EMBL" id="JH795855">
    <property type="protein sequence ID" value="EJU06659.1"/>
    <property type="molecule type" value="Genomic_DNA"/>
</dbReference>
<reference evidence="1 2" key="1">
    <citation type="journal article" date="2012" name="Science">
        <title>The Paleozoic origin of enzymatic lignin decomposition reconstructed from 31 fungal genomes.</title>
        <authorList>
            <person name="Floudas D."/>
            <person name="Binder M."/>
            <person name="Riley R."/>
            <person name="Barry K."/>
            <person name="Blanchette R.A."/>
            <person name="Henrissat B."/>
            <person name="Martinez A.T."/>
            <person name="Otillar R."/>
            <person name="Spatafora J.W."/>
            <person name="Yadav J.S."/>
            <person name="Aerts A."/>
            <person name="Benoit I."/>
            <person name="Boyd A."/>
            <person name="Carlson A."/>
            <person name="Copeland A."/>
            <person name="Coutinho P.M."/>
            <person name="de Vries R.P."/>
            <person name="Ferreira P."/>
            <person name="Findley K."/>
            <person name="Foster B."/>
            <person name="Gaskell J."/>
            <person name="Glotzer D."/>
            <person name="Gorecki P."/>
            <person name="Heitman J."/>
            <person name="Hesse C."/>
            <person name="Hori C."/>
            <person name="Igarashi K."/>
            <person name="Jurgens J.A."/>
            <person name="Kallen N."/>
            <person name="Kersten P."/>
            <person name="Kohler A."/>
            <person name="Kuees U."/>
            <person name="Kumar T.K.A."/>
            <person name="Kuo A."/>
            <person name="LaButti K."/>
            <person name="Larrondo L.F."/>
            <person name="Lindquist E."/>
            <person name="Ling A."/>
            <person name="Lombard V."/>
            <person name="Lucas S."/>
            <person name="Lundell T."/>
            <person name="Martin R."/>
            <person name="McLaughlin D.J."/>
            <person name="Morgenstern I."/>
            <person name="Morin E."/>
            <person name="Murat C."/>
            <person name="Nagy L.G."/>
            <person name="Nolan M."/>
            <person name="Ohm R.A."/>
            <person name="Patyshakuliyeva A."/>
            <person name="Rokas A."/>
            <person name="Ruiz-Duenas F.J."/>
            <person name="Sabat G."/>
            <person name="Salamov A."/>
            <person name="Samejima M."/>
            <person name="Schmutz J."/>
            <person name="Slot J.C."/>
            <person name="St John F."/>
            <person name="Stenlid J."/>
            <person name="Sun H."/>
            <person name="Sun S."/>
            <person name="Syed K."/>
            <person name="Tsang A."/>
            <person name="Wiebenga A."/>
            <person name="Young D."/>
            <person name="Pisabarro A."/>
            <person name="Eastwood D.C."/>
            <person name="Martin F."/>
            <person name="Cullen D."/>
            <person name="Grigoriev I.V."/>
            <person name="Hibbett D.S."/>
        </authorList>
    </citation>
    <scope>NUCLEOTIDE SEQUENCE [LARGE SCALE GENOMIC DNA]</scope>
    <source>
        <strain evidence="1 2">DJM-731 SS1</strain>
    </source>
</reference>
<accession>M5GC98</accession>
<dbReference type="STRING" id="1858805.M5GC98"/>